<dbReference type="EMBL" id="MAYW01000004">
    <property type="protein sequence ID" value="ODS34588.1"/>
    <property type="molecule type" value="Genomic_DNA"/>
</dbReference>
<name>A0A1E3XG53_9BACT</name>
<dbReference type="GO" id="GO:0008757">
    <property type="term" value="F:S-adenosylmethionine-dependent methyltransferase activity"/>
    <property type="evidence" value="ECO:0007669"/>
    <property type="project" value="InterPro"/>
</dbReference>
<accession>A0A1E3XG53</accession>
<evidence type="ECO:0000256" key="1">
    <source>
        <dbReference type="ARBA" id="ARBA00022679"/>
    </source>
</evidence>
<organism evidence="3 4">
    <name type="scientific">Candidatus Scalindua rubra</name>
    <dbReference type="NCBI Taxonomy" id="1872076"/>
    <lineage>
        <taxon>Bacteria</taxon>
        <taxon>Pseudomonadati</taxon>
        <taxon>Planctomycetota</taxon>
        <taxon>Candidatus Brocadiia</taxon>
        <taxon>Candidatus Brocadiales</taxon>
        <taxon>Candidatus Scalinduaceae</taxon>
        <taxon>Candidatus Scalindua</taxon>
    </lineage>
</organism>
<dbReference type="Gene3D" id="3.40.50.150">
    <property type="entry name" value="Vaccinia Virus protein VP39"/>
    <property type="match status" value="1"/>
</dbReference>
<sequence length="266" mass="31013">MVKEHWEKEPCESRAGGSLDNETLYFKKIDNYRYEKAPYINGFAKFEEGNGKRVLEVGLGSCSDFIKWARNGANLWGIDLTQASINMAKKRLNLEKLHATVKIGDVEVLDFEDNFFDIVYSYGVVHHTPDTSRAIRELYRVLKPGGIARVMIYHKGGLSWIYEWILFGLLKGHPWKSRREIVFYNNESFGTKIYTKVEAKELFKEFRKINLFTVVSASDVMDIQLSEKYQKVWLFSNLQRCMSFLKYLRPFISSSFGSYMLIEAEK</sequence>
<dbReference type="InterPro" id="IPR050447">
    <property type="entry name" value="Erg6_SMT_methyltransf"/>
</dbReference>
<dbReference type="InterPro" id="IPR029063">
    <property type="entry name" value="SAM-dependent_MTases_sf"/>
</dbReference>
<evidence type="ECO:0000259" key="2">
    <source>
        <dbReference type="Pfam" id="PF08241"/>
    </source>
</evidence>
<dbReference type="PANTHER" id="PTHR44068">
    <property type="entry name" value="ZGC:194242"/>
    <property type="match status" value="1"/>
</dbReference>
<dbReference type="CDD" id="cd02440">
    <property type="entry name" value="AdoMet_MTases"/>
    <property type="match status" value="1"/>
</dbReference>
<comment type="caution">
    <text evidence="3">The sequence shown here is derived from an EMBL/GenBank/DDBJ whole genome shotgun (WGS) entry which is preliminary data.</text>
</comment>
<dbReference type="InterPro" id="IPR013216">
    <property type="entry name" value="Methyltransf_11"/>
</dbReference>
<keyword evidence="3" id="KW-0489">Methyltransferase</keyword>
<proteinExistence type="predicted"/>
<evidence type="ECO:0000313" key="3">
    <source>
        <dbReference type="EMBL" id="ODS34588.1"/>
    </source>
</evidence>
<feature type="domain" description="Methyltransferase type 11" evidence="2">
    <location>
        <begin position="55"/>
        <end position="148"/>
    </location>
</feature>
<evidence type="ECO:0000313" key="4">
    <source>
        <dbReference type="Proteomes" id="UP000094056"/>
    </source>
</evidence>
<dbReference type="Pfam" id="PF08241">
    <property type="entry name" value="Methyltransf_11"/>
    <property type="match status" value="1"/>
</dbReference>
<dbReference type="PANTHER" id="PTHR44068:SF11">
    <property type="entry name" value="GERANYL DIPHOSPHATE 2-C-METHYLTRANSFERASE"/>
    <property type="match status" value="1"/>
</dbReference>
<dbReference type="GO" id="GO:0032259">
    <property type="term" value="P:methylation"/>
    <property type="evidence" value="ECO:0007669"/>
    <property type="project" value="UniProtKB-KW"/>
</dbReference>
<reference evidence="3 4" key="1">
    <citation type="submission" date="2016-07" db="EMBL/GenBank/DDBJ databases">
        <title>Draft genome of Scalindua rubra, obtained from a brine-seawater interface in the Red Sea, sheds light on salt adaptation in anammox bacteria.</title>
        <authorList>
            <person name="Speth D.R."/>
            <person name="Lagkouvardos I."/>
            <person name="Wang Y."/>
            <person name="Qian P.-Y."/>
            <person name="Dutilh B.E."/>
            <person name="Jetten M.S."/>
        </authorList>
    </citation>
    <scope>NUCLEOTIDE SEQUENCE [LARGE SCALE GENOMIC DNA]</scope>
    <source>
        <strain evidence="3">BSI-1</strain>
    </source>
</reference>
<dbReference type="SUPFAM" id="SSF53335">
    <property type="entry name" value="S-adenosyl-L-methionine-dependent methyltransferases"/>
    <property type="match status" value="1"/>
</dbReference>
<dbReference type="Proteomes" id="UP000094056">
    <property type="component" value="Unassembled WGS sequence"/>
</dbReference>
<keyword evidence="1 3" id="KW-0808">Transferase</keyword>
<protein>
    <submittedName>
        <fullName evidence="3">Putative methyltransferase</fullName>
    </submittedName>
</protein>
<gene>
    <name evidence="3" type="ORF">SCARUB_00323</name>
</gene>
<dbReference type="AlphaFoldDB" id="A0A1E3XG53"/>